<dbReference type="GO" id="GO:0016491">
    <property type="term" value="F:oxidoreductase activity"/>
    <property type="evidence" value="ECO:0007669"/>
    <property type="project" value="UniProtKB-KW"/>
</dbReference>
<dbReference type="SUPFAM" id="SSF51905">
    <property type="entry name" value="FAD/NAD(P)-binding domain"/>
    <property type="match status" value="1"/>
</dbReference>
<evidence type="ECO:0000259" key="5">
    <source>
        <dbReference type="Pfam" id="PF07992"/>
    </source>
</evidence>
<comment type="cofactor">
    <cofactor evidence="1">
        <name>FAD</name>
        <dbReference type="ChEBI" id="CHEBI:57692"/>
    </cofactor>
</comment>
<evidence type="ECO:0000256" key="1">
    <source>
        <dbReference type="ARBA" id="ARBA00001974"/>
    </source>
</evidence>
<proteinExistence type="predicted"/>
<keyword evidence="4" id="KW-0560">Oxidoreductase</keyword>
<dbReference type="Pfam" id="PF07992">
    <property type="entry name" value="Pyr_redox_2"/>
    <property type="match status" value="2"/>
</dbReference>
<evidence type="ECO:0000313" key="7">
    <source>
        <dbReference type="Proteomes" id="UP000006620"/>
    </source>
</evidence>
<dbReference type="KEGG" id="pms:KNP414_05967"/>
<feature type="domain" description="FAD/NAD(P)-binding" evidence="5">
    <location>
        <begin position="180"/>
        <end position="283"/>
    </location>
</feature>
<reference evidence="7" key="1">
    <citation type="submission" date="2011-06" db="EMBL/GenBank/DDBJ databases">
        <title>Complete genome sequence of Paenibacillus mucilaginosus KNP414.</title>
        <authorList>
            <person name="Wang J."/>
            <person name="Hu S."/>
            <person name="Hu X."/>
            <person name="Zhang B."/>
            <person name="Dong D."/>
            <person name="Zhang S."/>
            <person name="Zhao K."/>
            <person name="Wu D."/>
        </authorList>
    </citation>
    <scope>NUCLEOTIDE SEQUENCE [LARGE SCALE GENOMIC DNA]</scope>
    <source>
        <strain evidence="7">KNP414</strain>
    </source>
</reference>
<evidence type="ECO:0000256" key="3">
    <source>
        <dbReference type="ARBA" id="ARBA00022630"/>
    </source>
</evidence>
<dbReference type="InterPro" id="IPR050097">
    <property type="entry name" value="Ferredoxin-NADP_redctase_2"/>
</dbReference>
<dbReference type="PRINTS" id="PR00469">
    <property type="entry name" value="PNDRDTASEII"/>
</dbReference>
<protein>
    <submittedName>
        <fullName evidence="6">FAD-dependent pyridine nucleotide-disulfide oxidoreductase</fullName>
    </submittedName>
</protein>
<dbReference type="InterPro" id="IPR036188">
    <property type="entry name" value="FAD/NAD-bd_sf"/>
</dbReference>
<accession>F8FC90</accession>
<dbReference type="EMBL" id="CP002869">
    <property type="protein sequence ID" value="AEI44491.1"/>
    <property type="molecule type" value="Genomic_DNA"/>
</dbReference>
<dbReference type="PANTHER" id="PTHR48105">
    <property type="entry name" value="THIOREDOXIN REDUCTASE 1-RELATED-RELATED"/>
    <property type="match status" value="1"/>
</dbReference>
<sequence length="301" mass="32830">MLYDCAIIGGGPAGLNAALVLGRARRKVLLFDDNGARGLLTRESHGFLTRDGIQPREFRRLAQEELGKYPSVSLVFEQVLHADRKGSVFALATNSGFTAVSRTLILAAGFREVLPSIPGIREFYGRSLFNCPYCDGWELRDKPLVLVSDGPHLIGMTKLLYNWSRDLLLCTNGWSGLTTRQVKAFEERGIRLQTQPISALTGEEGRLEDVVFQDGTRVRREGGFVKTQWVQSAPFGYRLGCRVNGHGGFLTDARGRTSVPGVFAAGDTAVSGPTQQIIAAAEGSRAAMGVNQLLTDEDLGW</sequence>
<organism evidence="6 7">
    <name type="scientific">Paenibacillus mucilaginosus (strain KNP414)</name>
    <dbReference type="NCBI Taxonomy" id="1036673"/>
    <lineage>
        <taxon>Bacteria</taxon>
        <taxon>Bacillati</taxon>
        <taxon>Bacillota</taxon>
        <taxon>Bacilli</taxon>
        <taxon>Bacillales</taxon>
        <taxon>Paenibacillaceae</taxon>
        <taxon>Paenibacillus</taxon>
    </lineage>
</organism>
<dbReference type="HOGENOM" id="CLU_031864_5_0_9"/>
<dbReference type="Gene3D" id="3.50.50.60">
    <property type="entry name" value="FAD/NAD(P)-binding domain"/>
    <property type="match status" value="2"/>
</dbReference>
<keyword evidence="3" id="KW-0285">Flavoprotein</keyword>
<feature type="domain" description="FAD/NAD(P)-binding" evidence="5">
    <location>
        <begin position="3"/>
        <end position="146"/>
    </location>
</feature>
<reference evidence="6 7" key="2">
    <citation type="journal article" date="2013" name="Genome Announc.">
        <title>Genome Sequence of Growth-Improving Paenibacillus mucilaginosus Strain KNP414.</title>
        <authorList>
            <person name="Lu J.J."/>
            <person name="Wang J.F."/>
            <person name="Hu X.F."/>
        </authorList>
    </citation>
    <scope>NUCLEOTIDE SEQUENCE [LARGE SCALE GENOMIC DNA]</scope>
    <source>
        <strain evidence="6 7">KNP414</strain>
    </source>
</reference>
<gene>
    <name evidence="6" type="ordered locus">KNP414_05967</name>
</gene>
<name>F8FC90_PAEMK</name>
<dbReference type="AlphaFoldDB" id="F8FC90"/>
<comment type="subunit">
    <text evidence="2">Homodimer.</text>
</comment>
<evidence type="ECO:0000256" key="2">
    <source>
        <dbReference type="ARBA" id="ARBA00011738"/>
    </source>
</evidence>
<dbReference type="RefSeq" id="WP_013919637.1">
    <property type="nucleotide sequence ID" value="NC_015690.1"/>
</dbReference>
<dbReference type="Proteomes" id="UP000006620">
    <property type="component" value="Chromosome"/>
</dbReference>
<dbReference type="PRINTS" id="PR00368">
    <property type="entry name" value="FADPNR"/>
</dbReference>
<evidence type="ECO:0000313" key="6">
    <source>
        <dbReference type="EMBL" id="AEI44491.1"/>
    </source>
</evidence>
<dbReference type="InterPro" id="IPR023753">
    <property type="entry name" value="FAD/NAD-binding_dom"/>
</dbReference>
<evidence type="ECO:0000256" key="4">
    <source>
        <dbReference type="ARBA" id="ARBA00023002"/>
    </source>
</evidence>
<dbReference type="PATRIC" id="fig|1036673.3.peg.5552"/>